<evidence type="ECO:0000259" key="15">
    <source>
        <dbReference type="PROSITE" id="PS51362"/>
    </source>
</evidence>
<dbReference type="InterPro" id="IPR017948">
    <property type="entry name" value="TGFb_CS"/>
</dbReference>
<dbReference type="FunFam" id="2.10.90.10:FF:000033">
    <property type="entry name" value="Muellerian-inhibiting factor"/>
    <property type="match status" value="1"/>
</dbReference>
<dbReference type="Pfam" id="PF00019">
    <property type="entry name" value="TGF_beta"/>
    <property type="match status" value="1"/>
</dbReference>
<keyword evidence="9 12" id="KW-0334">Gonadal differentiation</keyword>
<dbReference type="PROSITE" id="PS51362">
    <property type="entry name" value="TGF_BETA_2"/>
    <property type="match status" value="1"/>
</dbReference>
<dbReference type="AlphaFoldDB" id="A0AAW0HPP2"/>
<feature type="signal peptide" evidence="14">
    <location>
        <begin position="1"/>
        <end position="21"/>
    </location>
</feature>
<evidence type="ECO:0000256" key="5">
    <source>
        <dbReference type="ARBA" id="ARBA00022525"/>
    </source>
</evidence>
<evidence type="ECO:0000256" key="14">
    <source>
        <dbReference type="SAM" id="SignalP"/>
    </source>
</evidence>
<dbReference type="SMART" id="SM00204">
    <property type="entry name" value="TGFB"/>
    <property type="match status" value="1"/>
</dbReference>
<keyword evidence="8 12" id="KW-0339">Growth factor</keyword>
<protein>
    <recommendedName>
        <fullName evidence="4 12">Muellerian-inhibiting factor</fullName>
    </recommendedName>
</protein>
<dbReference type="InterPro" id="IPR021203">
    <property type="entry name" value="Muellerian-inhibiting_factor"/>
</dbReference>
<evidence type="ECO:0000256" key="6">
    <source>
        <dbReference type="ARBA" id="ARBA00022729"/>
    </source>
</evidence>
<evidence type="ECO:0000313" key="16">
    <source>
        <dbReference type="EMBL" id="KAK7803941.1"/>
    </source>
</evidence>
<comment type="similarity">
    <text evidence="2 12 13">Belongs to the TGF-beta family.</text>
</comment>
<evidence type="ECO:0000256" key="4">
    <source>
        <dbReference type="ARBA" id="ARBA00020473"/>
    </source>
</evidence>
<evidence type="ECO:0000256" key="11">
    <source>
        <dbReference type="ARBA" id="ARBA00023180"/>
    </source>
</evidence>
<dbReference type="GO" id="GO:0001880">
    <property type="term" value="P:Mullerian duct regression"/>
    <property type="evidence" value="ECO:0007669"/>
    <property type="project" value="UniProtKB-UniRule"/>
</dbReference>
<dbReference type="PANTHER" id="PTHR15009">
    <property type="entry name" value="MUELLERIAN-INHIBITING FACTOR"/>
    <property type="match status" value="1"/>
</dbReference>
<comment type="subcellular location">
    <subcellularLocation>
        <location evidence="1 12">Secreted</location>
    </subcellularLocation>
</comment>
<dbReference type="PROSITE" id="PS00250">
    <property type="entry name" value="TGF_BETA_1"/>
    <property type="match status" value="1"/>
</dbReference>
<evidence type="ECO:0000256" key="13">
    <source>
        <dbReference type="RuleBase" id="RU000354"/>
    </source>
</evidence>
<dbReference type="PIRSF" id="PIRSF037270">
    <property type="entry name" value="Muellerian-inhibiting_factor"/>
    <property type="match status" value="1"/>
</dbReference>
<evidence type="ECO:0000256" key="12">
    <source>
        <dbReference type="PIRNR" id="PIRNR037270"/>
    </source>
</evidence>
<comment type="subunit">
    <text evidence="3 12">Homodimer; disulfide-linked.</text>
</comment>
<gene>
    <name evidence="16" type="ORF">U0070_020158</name>
</gene>
<dbReference type="GO" id="GO:0007506">
    <property type="term" value="P:gonadal mesoderm development"/>
    <property type="evidence" value="ECO:0007669"/>
    <property type="project" value="UniProtKB-UniRule"/>
</dbReference>
<evidence type="ECO:0000256" key="2">
    <source>
        <dbReference type="ARBA" id="ARBA00006656"/>
    </source>
</evidence>
<dbReference type="GO" id="GO:0005615">
    <property type="term" value="C:extracellular space"/>
    <property type="evidence" value="ECO:0007669"/>
    <property type="project" value="UniProtKB-UniRule"/>
</dbReference>
<sequence>MQGRPLSLLALLLVTMGAVLQAETLKEELQRAPSTRGLIFLEDGLWPPNDPPEPLCLVTLRAGGNRSRTPLRVVGGLDSYEHAFLEAVKESHWGPQNLATFGVCSPDAQAALPVLQHLGAWLGEPGGQQLLVLHLTEVIWEPTLLLKFQEPPRGGAIRWEQALLVLYPGSGPQVTVTGTGLQGTQYTRSQYGMGVPGSLAILLSPAESRCLQNLCPTRDTRYLVLVVDFPAEAWSGPGLALTLQPRKEGATLSITQLQAFLFGSDSRCFTRMTPTLLLLPPTQSSMQPAHGQLDTMPFPPPRLPLEPEELPHSADPFLETLTRLVRALRGPPTRASHTRLALDPGALASFPQGLVNLSDPAALECLLDGEEPLLLLLSSTAATVGDPTPLQGPASAPWAAGLARRVAVELQAAASELRGLPGLPPAAPPLLSRLLALCPNNSNSPGDPLRALLLLKALQGLRAEWRGREGRGRAGRSVETAAEGPCGLRELSVDLRAERSVLIPETYQANNCQGACAWPQSDRNPHYGNHVVLLLKMQARGAALGRLPCCVPTAYAGKLLISLSEERISAHHVPNMVATECGCR</sequence>
<dbReference type="Proteomes" id="UP001488838">
    <property type="component" value="Unassembled WGS sequence"/>
</dbReference>
<keyword evidence="6 14" id="KW-0732">Signal</keyword>
<dbReference type="CDD" id="cd13757">
    <property type="entry name" value="TGF_beta_AMH"/>
    <property type="match status" value="1"/>
</dbReference>
<dbReference type="Pfam" id="PF04709">
    <property type="entry name" value="AMH_N"/>
    <property type="match status" value="2"/>
</dbReference>
<comment type="function">
    <text evidence="12">Plays an important role in several reproductive functions. Induces Muellerian duct regression during male fetal sexual differentiation and plays a role in Leydig cell differentiation and function. In female acts as a negative regulator of the primordial to primary follicle transition and decreases FSH sensitivity of growing follicles. AMH signals by binding to a specific type-II receptor, AMHR2, that heterodimerizes with type-I receptors (ACVR1 and BMPR1A), and recruiting SMAD proteins that are translocated to the nucleus to regulate target gene expression.</text>
</comment>
<dbReference type="Gene3D" id="2.10.90.10">
    <property type="entry name" value="Cystine-knot cytokines"/>
    <property type="match status" value="1"/>
</dbReference>
<keyword evidence="11" id="KW-0325">Glycoprotein</keyword>
<dbReference type="GO" id="GO:0001655">
    <property type="term" value="P:urogenital system development"/>
    <property type="evidence" value="ECO:0007669"/>
    <property type="project" value="UniProtKB-UniRule"/>
</dbReference>
<dbReference type="EMBL" id="JBBHLL010000398">
    <property type="protein sequence ID" value="KAK7803941.1"/>
    <property type="molecule type" value="Genomic_DNA"/>
</dbReference>
<evidence type="ECO:0000256" key="10">
    <source>
        <dbReference type="ARBA" id="ARBA00023157"/>
    </source>
</evidence>
<name>A0AAW0HPP2_MYOGA</name>
<keyword evidence="10" id="KW-1015">Disulfide bond</keyword>
<evidence type="ECO:0000313" key="17">
    <source>
        <dbReference type="Proteomes" id="UP001488838"/>
    </source>
</evidence>
<dbReference type="InterPro" id="IPR029034">
    <property type="entry name" value="Cystine-knot_cytokine"/>
</dbReference>
<dbReference type="GO" id="GO:0008083">
    <property type="term" value="F:growth factor activity"/>
    <property type="evidence" value="ECO:0007669"/>
    <property type="project" value="UniProtKB-UniRule"/>
</dbReference>
<keyword evidence="5" id="KW-0964">Secreted</keyword>
<dbReference type="GO" id="GO:0030154">
    <property type="term" value="P:cell differentiation"/>
    <property type="evidence" value="ECO:0007669"/>
    <property type="project" value="UniProtKB-KW"/>
</dbReference>
<dbReference type="PANTHER" id="PTHR15009:SF4">
    <property type="entry name" value="MUELLERIAN-INHIBITING FACTOR"/>
    <property type="match status" value="1"/>
</dbReference>
<dbReference type="InterPro" id="IPR001839">
    <property type="entry name" value="TGF-b_C"/>
</dbReference>
<feature type="chain" id="PRO_5043665063" description="Muellerian-inhibiting factor" evidence="14">
    <location>
        <begin position="22"/>
        <end position="584"/>
    </location>
</feature>
<dbReference type="SUPFAM" id="SSF57501">
    <property type="entry name" value="Cystine-knot cytokines"/>
    <property type="match status" value="1"/>
</dbReference>
<evidence type="ECO:0000256" key="8">
    <source>
        <dbReference type="ARBA" id="ARBA00023030"/>
    </source>
</evidence>
<evidence type="ECO:0000256" key="7">
    <source>
        <dbReference type="ARBA" id="ARBA00022782"/>
    </source>
</evidence>
<feature type="domain" description="TGF-beta family profile" evidence="15">
    <location>
        <begin position="468"/>
        <end position="584"/>
    </location>
</feature>
<accession>A0AAW0HPP2</accession>
<evidence type="ECO:0000256" key="1">
    <source>
        <dbReference type="ARBA" id="ARBA00004613"/>
    </source>
</evidence>
<organism evidence="16 17">
    <name type="scientific">Myodes glareolus</name>
    <name type="common">Bank vole</name>
    <name type="synonym">Clethrionomys glareolus</name>
    <dbReference type="NCBI Taxonomy" id="447135"/>
    <lineage>
        <taxon>Eukaryota</taxon>
        <taxon>Metazoa</taxon>
        <taxon>Chordata</taxon>
        <taxon>Craniata</taxon>
        <taxon>Vertebrata</taxon>
        <taxon>Euteleostomi</taxon>
        <taxon>Mammalia</taxon>
        <taxon>Eutheria</taxon>
        <taxon>Euarchontoglires</taxon>
        <taxon>Glires</taxon>
        <taxon>Rodentia</taxon>
        <taxon>Myomorpha</taxon>
        <taxon>Muroidea</taxon>
        <taxon>Cricetidae</taxon>
        <taxon>Arvicolinae</taxon>
        <taxon>Myodes</taxon>
    </lineage>
</organism>
<proteinExistence type="inferred from homology"/>
<comment type="caution">
    <text evidence="16">The sequence shown here is derived from an EMBL/GenBank/DDBJ whole genome shotgun (WGS) entry which is preliminary data.</text>
</comment>
<keyword evidence="7 12" id="KW-0221">Differentiation</keyword>
<dbReference type="InterPro" id="IPR006799">
    <property type="entry name" value="AMH_N"/>
</dbReference>
<evidence type="ECO:0000256" key="9">
    <source>
        <dbReference type="ARBA" id="ARBA00023156"/>
    </source>
</evidence>
<dbReference type="GO" id="GO:2000355">
    <property type="term" value="P:negative regulation of ovarian follicle development"/>
    <property type="evidence" value="ECO:0007669"/>
    <property type="project" value="UniProtKB-ARBA"/>
</dbReference>
<keyword evidence="17" id="KW-1185">Reference proteome</keyword>
<evidence type="ECO:0000256" key="3">
    <source>
        <dbReference type="ARBA" id="ARBA00011748"/>
    </source>
</evidence>
<reference evidence="16 17" key="1">
    <citation type="journal article" date="2023" name="bioRxiv">
        <title>Conserved and derived expression patterns and positive selection on dental genes reveal complex evolutionary context of ever-growing rodent molars.</title>
        <authorList>
            <person name="Calamari Z.T."/>
            <person name="Song A."/>
            <person name="Cohen E."/>
            <person name="Akter M."/>
            <person name="Roy R.D."/>
            <person name="Hallikas O."/>
            <person name="Christensen M.M."/>
            <person name="Li P."/>
            <person name="Marangoni P."/>
            <person name="Jernvall J."/>
            <person name="Klein O.D."/>
        </authorList>
    </citation>
    <scope>NUCLEOTIDE SEQUENCE [LARGE SCALE GENOMIC DNA]</scope>
    <source>
        <strain evidence="16">V071</strain>
    </source>
</reference>